<evidence type="ECO:0000313" key="2">
    <source>
        <dbReference type="EMBL" id="GLI94441.1"/>
    </source>
</evidence>
<dbReference type="AlphaFoldDB" id="A0A9W6GWX3"/>
<accession>A0A9W6GWX3</accession>
<proteinExistence type="predicted"/>
<organism evidence="2 3">
    <name type="scientific">Methylocystis echinoides</name>
    <dbReference type="NCBI Taxonomy" id="29468"/>
    <lineage>
        <taxon>Bacteria</taxon>
        <taxon>Pseudomonadati</taxon>
        <taxon>Pseudomonadota</taxon>
        <taxon>Alphaproteobacteria</taxon>
        <taxon>Hyphomicrobiales</taxon>
        <taxon>Methylocystaceae</taxon>
        <taxon>Methylocystis</taxon>
    </lineage>
</organism>
<sequence length="550" mass="59411">MTNFNCMARFRLPSVCHDRKDSDVDGNLPAALVVKAEPQKVQKQNRKASGAGSKVPEKSVAIAPRDNSKLDRQARSVSFAGQSTTLPLPMNERNRLQRATSDKNLLNAGQTPPPAKPINWPRPSRQESRTVEKSLLETAGLTESDAKLYRARNISIIGATIADKRADVEIEHLGKGKCSNVYKTSYAEGDGGVVYRAFKPLSNVIKSNGAIASGIELEDPRIAMRNIVVCELAQELGFDVVDPVRVAIRALPEGMEEIGLETKLVTDGIQGDRLVDLLSLEPNIYSNPKIWPGLMQLQLLDALTGQIDRHAGNWFICNVDGVLKIVGIDHDLCFGAEIRHPDDAGQGSVLSNNIMRTGVRGPVFHGVEMPPVVDVSMASAIETLSDARLAEIIGDKLSPAEIASAQTRLTALQGHIAALREKKQVIQPSEWSAPHVRDLLLDEKRPRDDSYILREFKALKQASMITPSDTASTHPSSSHLSFSAASTGALSRSIPEGNGLGGGNFFDSSTKASPAPSSGAPPYHTPDMTKIRTRAKMNEGSPFKSASGDE</sequence>
<feature type="region of interest" description="Disordered" evidence="1">
    <location>
        <begin position="101"/>
        <end position="128"/>
    </location>
</feature>
<evidence type="ECO:0000313" key="3">
    <source>
        <dbReference type="Proteomes" id="UP001144323"/>
    </source>
</evidence>
<dbReference type="Proteomes" id="UP001144323">
    <property type="component" value="Unassembled WGS sequence"/>
</dbReference>
<feature type="region of interest" description="Disordered" evidence="1">
    <location>
        <begin position="36"/>
        <end position="74"/>
    </location>
</feature>
<name>A0A9W6GWX3_9HYPH</name>
<protein>
    <recommendedName>
        <fullName evidence="4">PI3K/PI4K catalytic domain-containing protein</fullName>
    </recommendedName>
</protein>
<comment type="caution">
    <text evidence="2">The sequence shown here is derived from an EMBL/GenBank/DDBJ whole genome shotgun (WGS) entry which is preliminary data.</text>
</comment>
<keyword evidence="3" id="KW-1185">Reference proteome</keyword>
<evidence type="ECO:0000256" key="1">
    <source>
        <dbReference type="SAM" id="MobiDB-lite"/>
    </source>
</evidence>
<dbReference type="EMBL" id="BSEC01000001">
    <property type="protein sequence ID" value="GLI94441.1"/>
    <property type="molecule type" value="Genomic_DNA"/>
</dbReference>
<gene>
    <name evidence="2" type="ORF">LMG27198_34330</name>
</gene>
<evidence type="ECO:0008006" key="4">
    <source>
        <dbReference type="Google" id="ProtNLM"/>
    </source>
</evidence>
<feature type="compositionally biased region" description="Polar residues" evidence="1">
    <location>
        <begin position="101"/>
        <end position="110"/>
    </location>
</feature>
<feature type="compositionally biased region" description="Low complexity" evidence="1">
    <location>
        <begin position="508"/>
        <end position="522"/>
    </location>
</feature>
<reference evidence="2" key="1">
    <citation type="journal article" date="2023" name="Int. J. Syst. Evol. Microbiol.">
        <title>Methylocystis iwaonis sp. nov., a type II methane-oxidizing bacterium from surface soil of a rice paddy field in Japan, and emended description of the genus Methylocystis (ex Whittenbury et al. 1970) Bowman et al. 1993.</title>
        <authorList>
            <person name="Kaise H."/>
            <person name="Sawadogo J.B."/>
            <person name="Alam M.S."/>
            <person name="Ueno C."/>
            <person name="Dianou D."/>
            <person name="Shinjo R."/>
            <person name="Asakawa S."/>
        </authorList>
    </citation>
    <scope>NUCLEOTIDE SEQUENCE</scope>
    <source>
        <strain evidence="2">LMG27198</strain>
    </source>
</reference>
<feature type="region of interest" description="Disordered" evidence="1">
    <location>
        <begin position="493"/>
        <end position="550"/>
    </location>
</feature>